<feature type="chain" id="PRO_5045476764" description="Sec-independent protein translocase protein TatB" evidence="1">
    <location>
        <begin position="16"/>
        <end position="224"/>
    </location>
</feature>
<organism evidence="2 3">
    <name type="scientific">Sphagnum jensenii</name>
    <dbReference type="NCBI Taxonomy" id="128206"/>
    <lineage>
        <taxon>Eukaryota</taxon>
        <taxon>Viridiplantae</taxon>
        <taxon>Streptophyta</taxon>
        <taxon>Embryophyta</taxon>
        <taxon>Bryophyta</taxon>
        <taxon>Sphagnophytina</taxon>
        <taxon>Sphagnopsida</taxon>
        <taxon>Sphagnales</taxon>
        <taxon>Sphagnaceae</taxon>
        <taxon>Sphagnum</taxon>
    </lineage>
</organism>
<dbReference type="EMBL" id="OZ020114">
    <property type="protein sequence ID" value="CAK9267492.1"/>
    <property type="molecule type" value="Genomic_DNA"/>
</dbReference>
<protein>
    <recommendedName>
        <fullName evidence="4">Sec-independent protein translocase protein TatB</fullName>
    </recommendedName>
</protein>
<evidence type="ECO:0000256" key="1">
    <source>
        <dbReference type="SAM" id="SignalP"/>
    </source>
</evidence>
<gene>
    <name evidence="2" type="ORF">CSSPJE1EN1_LOCUS12970</name>
</gene>
<proteinExistence type="predicted"/>
<evidence type="ECO:0008006" key="4">
    <source>
        <dbReference type="Google" id="ProtNLM"/>
    </source>
</evidence>
<name>A0ABP0WQ45_9BRYO</name>
<dbReference type="PANTHER" id="PTHR35512:SF1">
    <property type="entry name" value="OS11G0550900 PROTEIN"/>
    <property type="match status" value="1"/>
</dbReference>
<evidence type="ECO:0000313" key="2">
    <source>
        <dbReference type="EMBL" id="CAK9267492.1"/>
    </source>
</evidence>
<evidence type="ECO:0000313" key="3">
    <source>
        <dbReference type="Proteomes" id="UP001497444"/>
    </source>
</evidence>
<keyword evidence="1" id="KW-0732">Signal</keyword>
<sequence>MVLGLSWGQLALVLGASVALFGPKDIVLIGRAAGKLTGKAVGYIQTARGQFDPILQRSEINTVHKELQETMAQLEAIRHEMRTGLSILNPGPMTRQVMDSAAPGLLNPVEIKETGDCAELQRASQNEIRTEPGTMHSATVSPELAVVPSGLTASLQVSESQGSEDARNRTSPQEVVVLPISAVDAGLLPSKPALLSGGADLVFASVVERKVAFDSKKFLEQGEL</sequence>
<dbReference type="PANTHER" id="PTHR35512">
    <property type="entry name" value="OS11G0550900 PROTEIN"/>
    <property type="match status" value="1"/>
</dbReference>
<dbReference type="Proteomes" id="UP001497444">
    <property type="component" value="Chromosome 19"/>
</dbReference>
<accession>A0ABP0WQ45</accession>
<feature type="signal peptide" evidence="1">
    <location>
        <begin position="1"/>
        <end position="15"/>
    </location>
</feature>
<keyword evidence="3" id="KW-1185">Reference proteome</keyword>
<reference evidence="2" key="1">
    <citation type="submission" date="2024-02" db="EMBL/GenBank/DDBJ databases">
        <authorList>
            <consortium name="ELIXIR-Norway"/>
            <consortium name="Elixir Norway"/>
        </authorList>
    </citation>
    <scope>NUCLEOTIDE SEQUENCE</scope>
</reference>